<dbReference type="InterPro" id="IPR000743">
    <property type="entry name" value="Glyco_hydro_28"/>
</dbReference>
<dbReference type="Gene3D" id="2.160.20.10">
    <property type="entry name" value="Single-stranded right-handed beta-helix, Pectin lyase-like"/>
    <property type="match status" value="1"/>
</dbReference>
<sequence>MYDYSTSTARTKTCEVESGDPSGDDTAAILSAFASCKRDGHILFNNTTYYIQQAMNTTGLQNVDIELLGTLEWPANSSNIAYWLSHSLPIGFQNQSAAWLLGGDNVRFFGHGHGTLFGNGDEWYVYNNATSNLHGRPHAICFYSMTNSLISGLRFIKSQMWTSTVTRAENVELSDIYVNNSCSAATIAAVQSGCNVNTDGVDTIYANNITFLRWTVESGDDSISMKQNSTNIYMANNTFVKGLGYAMGSIGQYEGEFEVIQNITAVDTYCYDTSYAGRVKTWTGRRTGSPPNGGGAGLGYARNISFTNFTLSNVEIPWWITQCTSYNGVEGGCDTSLFRIEDMRWGATRGTTRGLTVASLQCSGAVNCTGIDIFANDLKVQRNGSRATEYLCSNVGKPVGFNCTGVPPPWSG</sequence>
<dbReference type="EMBL" id="MU004423">
    <property type="protein sequence ID" value="KAF2651543.1"/>
    <property type="molecule type" value="Genomic_DNA"/>
</dbReference>
<dbReference type="PANTHER" id="PTHR31736:SF8">
    <property type="entry name" value="PUTATIVE (AFU_ORTHOLOGUE AFUA_7G06410)-RELATED"/>
    <property type="match status" value="1"/>
</dbReference>
<dbReference type="Proteomes" id="UP000799324">
    <property type="component" value="Unassembled WGS sequence"/>
</dbReference>
<gene>
    <name evidence="10" type="ORF">K491DRAFT_606673</name>
</gene>
<proteinExistence type="inferred from homology"/>
<dbReference type="SUPFAM" id="SSF51126">
    <property type="entry name" value="Pectin lyase-like"/>
    <property type="match status" value="1"/>
</dbReference>
<comment type="subcellular location">
    <subcellularLocation>
        <location evidence="1">Secreted</location>
    </subcellularLocation>
</comment>
<evidence type="ECO:0000256" key="1">
    <source>
        <dbReference type="ARBA" id="ARBA00004613"/>
    </source>
</evidence>
<evidence type="ECO:0000256" key="2">
    <source>
        <dbReference type="ARBA" id="ARBA00008834"/>
    </source>
</evidence>
<evidence type="ECO:0000256" key="4">
    <source>
        <dbReference type="ARBA" id="ARBA00022729"/>
    </source>
</evidence>
<comment type="similarity">
    <text evidence="2 9">Belongs to the glycosyl hydrolase 28 family.</text>
</comment>
<keyword evidence="6" id="KW-0325">Glycoprotein</keyword>
<keyword evidence="5 9" id="KW-0378">Hydrolase</keyword>
<evidence type="ECO:0000313" key="10">
    <source>
        <dbReference type="EMBL" id="KAF2651543.1"/>
    </source>
</evidence>
<dbReference type="InterPro" id="IPR012334">
    <property type="entry name" value="Pectin_lyas_fold"/>
</dbReference>
<keyword evidence="11" id="KW-1185">Reference proteome</keyword>
<evidence type="ECO:0000256" key="8">
    <source>
        <dbReference type="ARBA" id="ARBA00023316"/>
    </source>
</evidence>
<dbReference type="PANTHER" id="PTHR31736">
    <property type="match status" value="1"/>
</dbReference>
<dbReference type="InterPro" id="IPR011050">
    <property type="entry name" value="Pectin_lyase_fold/virulence"/>
</dbReference>
<evidence type="ECO:0000256" key="9">
    <source>
        <dbReference type="RuleBase" id="RU361169"/>
    </source>
</evidence>
<dbReference type="GO" id="GO:0071555">
    <property type="term" value="P:cell wall organization"/>
    <property type="evidence" value="ECO:0007669"/>
    <property type="project" value="UniProtKB-KW"/>
</dbReference>
<organism evidence="10 11">
    <name type="scientific">Lophiostoma macrostomum CBS 122681</name>
    <dbReference type="NCBI Taxonomy" id="1314788"/>
    <lineage>
        <taxon>Eukaryota</taxon>
        <taxon>Fungi</taxon>
        <taxon>Dikarya</taxon>
        <taxon>Ascomycota</taxon>
        <taxon>Pezizomycotina</taxon>
        <taxon>Dothideomycetes</taxon>
        <taxon>Pleosporomycetidae</taxon>
        <taxon>Pleosporales</taxon>
        <taxon>Lophiostomataceae</taxon>
        <taxon>Lophiostoma</taxon>
    </lineage>
</organism>
<keyword evidence="8" id="KW-0961">Cell wall biogenesis/degradation</keyword>
<accession>A0A6A6SY85</accession>
<keyword evidence="7 9" id="KW-0326">Glycosidase</keyword>
<reference evidence="10" key="1">
    <citation type="journal article" date="2020" name="Stud. Mycol.">
        <title>101 Dothideomycetes genomes: a test case for predicting lifestyles and emergence of pathogens.</title>
        <authorList>
            <person name="Haridas S."/>
            <person name="Albert R."/>
            <person name="Binder M."/>
            <person name="Bloem J."/>
            <person name="Labutti K."/>
            <person name="Salamov A."/>
            <person name="Andreopoulos B."/>
            <person name="Baker S."/>
            <person name="Barry K."/>
            <person name="Bills G."/>
            <person name="Bluhm B."/>
            <person name="Cannon C."/>
            <person name="Castanera R."/>
            <person name="Culley D."/>
            <person name="Daum C."/>
            <person name="Ezra D."/>
            <person name="Gonzalez J."/>
            <person name="Henrissat B."/>
            <person name="Kuo A."/>
            <person name="Liang C."/>
            <person name="Lipzen A."/>
            <person name="Lutzoni F."/>
            <person name="Magnuson J."/>
            <person name="Mondo S."/>
            <person name="Nolan M."/>
            <person name="Ohm R."/>
            <person name="Pangilinan J."/>
            <person name="Park H.-J."/>
            <person name="Ramirez L."/>
            <person name="Alfaro M."/>
            <person name="Sun H."/>
            <person name="Tritt A."/>
            <person name="Yoshinaga Y."/>
            <person name="Zwiers L.-H."/>
            <person name="Turgeon B."/>
            <person name="Goodwin S."/>
            <person name="Spatafora J."/>
            <person name="Crous P."/>
            <person name="Grigoriev I."/>
        </authorList>
    </citation>
    <scope>NUCLEOTIDE SEQUENCE</scope>
    <source>
        <strain evidence="10">CBS 122681</strain>
    </source>
</reference>
<evidence type="ECO:0000256" key="3">
    <source>
        <dbReference type="ARBA" id="ARBA00022525"/>
    </source>
</evidence>
<evidence type="ECO:0000313" key="11">
    <source>
        <dbReference type="Proteomes" id="UP000799324"/>
    </source>
</evidence>
<evidence type="ECO:0000256" key="7">
    <source>
        <dbReference type="ARBA" id="ARBA00023295"/>
    </source>
</evidence>
<protein>
    <submittedName>
        <fullName evidence="10">Glycoside hydrolase family 28 protein</fullName>
    </submittedName>
</protein>
<keyword evidence="3" id="KW-0964">Secreted</keyword>
<name>A0A6A6SY85_9PLEO</name>
<dbReference type="GO" id="GO:0005975">
    <property type="term" value="P:carbohydrate metabolic process"/>
    <property type="evidence" value="ECO:0007669"/>
    <property type="project" value="InterPro"/>
</dbReference>
<dbReference type="GO" id="GO:0004650">
    <property type="term" value="F:polygalacturonase activity"/>
    <property type="evidence" value="ECO:0007669"/>
    <property type="project" value="InterPro"/>
</dbReference>
<keyword evidence="4" id="KW-0732">Signal</keyword>
<dbReference type="GO" id="GO:0005576">
    <property type="term" value="C:extracellular region"/>
    <property type="evidence" value="ECO:0007669"/>
    <property type="project" value="UniProtKB-SubCell"/>
</dbReference>
<evidence type="ECO:0000256" key="6">
    <source>
        <dbReference type="ARBA" id="ARBA00023180"/>
    </source>
</evidence>
<dbReference type="AlphaFoldDB" id="A0A6A6SY85"/>
<dbReference type="Pfam" id="PF00295">
    <property type="entry name" value="Glyco_hydro_28"/>
    <property type="match status" value="1"/>
</dbReference>
<evidence type="ECO:0000256" key="5">
    <source>
        <dbReference type="ARBA" id="ARBA00022801"/>
    </source>
</evidence>
<dbReference type="OrthoDB" id="187139at2759"/>